<evidence type="ECO:0000313" key="4">
    <source>
        <dbReference type="Proteomes" id="UP001589870"/>
    </source>
</evidence>
<organism evidence="3 4">
    <name type="scientific">Sphaerimonospora cavernae</name>
    <dbReference type="NCBI Taxonomy" id="1740611"/>
    <lineage>
        <taxon>Bacteria</taxon>
        <taxon>Bacillati</taxon>
        <taxon>Actinomycetota</taxon>
        <taxon>Actinomycetes</taxon>
        <taxon>Streptosporangiales</taxon>
        <taxon>Streptosporangiaceae</taxon>
        <taxon>Sphaerimonospora</taxon>
    </lineage>
</organism>
<dbReference type="InterPro" id="IPR036890">
    <property type="entry name" value="HATPase_C_sf"/>
</dbReference>
<dbReference type="SUPFAM" id="SSF55874">
    <property type="entry name" value="ATPase domain of HSP90 chaperone/DNA topoisomerase II/histidine kinase"/>
    <property type="match status" value="1"/>
</dbReference>
<reference evidence="3 4" key="1">
    <citation type="submission" date="2024-09" db="EMBL/GenBank/DDBJ databases">
        <authorList>
            <person name="Sun Q."/>
            <person name="Mori K."/>
        </authorList>
    </citation>
    <scope>NUCLEOTIDE SEQUENCE [LARGE SCALE GENOMIC DNA]</scope>
    <source>
        <strain evidence="3 4">TBRC 1851</strain>
    </source>
</reference>
<dbReference type="InterPro" id="IPR003594">
    <property type="entry name" value="HATPase_dom"/>
</dbReference>
<evidence type="ECO:0000313" key="3">
    <source>
        <dbReference type="EMBL" id="MFC0863491.1"/>
    </source>
</evidence>
<keyword evidence="3" id="KW-0547">Nucleotide-binding</keyword>
<keyword evidence="3" id="KW-0067">ATP-binding</keyword>
<keyword evidence="1" id="KW-0808">Transferase</keyword>
<keyword evidence="1" id="KW-0723">Serine/threonine-protein kinase</keyword>
<dbReference type="PANTHER" id="PTHR35526">
    <property type="entry name" value="ANTI-SIGMA-F FACTOR RSBW-RELATED"/>
    <property type="match status" value="1"/>
</dbReference>
<proteinExistence type="predicted"/>
<gene>
    <name evidence="3" type="ORF">ACFHYQ_14415</name>
</gene>
<keyword evidence="1" id="KW-0418">Kinase</keyword>
<keyword evidence="4" id="KW-1185">Reference proteome</keyword>
<name>A0ABV6U4Y4_9ACTN</name>
<evidence type="ECO:0000256" key="1">
    <source>
        <dbReference type="ARBA" id="ARBA00022527"/>
    </source>
</evidence>
<comment type="caution">
    <text evidence="3">The sequence shown here is derived from an EMBL/GenBank/DDBJ whole genome shotgun (WGS) entry which is preliminary data.</text>
</comment>
<dbReference type="GO" id="GO:0005524">
    <property type="term" value="F:ATP binding"/>
    <property type="evidence" value="ECO:0007669"/>
    <property type="project" value="UniProtKB-KW"/>
</dbReference>
<evidence type="ECO:0000259" key="2">
    <source>
        <dbReference type="Pfam" id="PF13581"/>
    </source>
</evidence>
<dbReference type="PANTHER" id="PTHR35526:SF3">
    <property type="entry name" value="ANTI-SIGMA-F FACTOR RSBW"/>
    <property type="match status" value="1"/>
</dbReference>
<dbReference type="InterPro" id="IPR050267">
    <property type="entry name" value="Anti-sigma-factor_SerPK"/>
</dbReference>
<dbReference type="CDD" id="cd16936">
    <property type="entry name" value="HATPase_RsbW-like"/>
    <property type="match status" value="1"/>
</dbReference>
<dbReference type="Proteomes" id="UP001589870">
    <property type="component" value="Unassembled WGS sequence"/>
</dbReference>
<sequence>MPEYHCTDRSSPSLSRRRFIQSNPWLCLDVAMSGCISSNGRPTAVLRARFPVFMTPHERSRMLNETISDAPHARLLERAGFPATAEAVTQARRWLRTILDDHPCLDDAVLLLSETFTNSVRHTRSAAIGVVVIFDVDDCVQVEVVDDGAETSPCVRGHQDGDLPESGHGLRLLRALSSRWGFFEERPRCVVWFVIEPPAHTP</sequence>
<protein>
    <submittedName>
        <fullName evidence="3">ATP-binding protein</fullName>
    </submittedName>
</protein>
<dbReference type="Gene3D" id="3.30.565.10">
    <property type="entry name" value="Histidine kinase-like ATPase, C-terminal domain"/>
    <property type="match status" value="1"/>
</dbReference>
<accession>A0ABV6U4Y4</accession>
<dbReference type="Pfam" id="PF13581">
    <property type="entry name" value="HATPase_c_2"/>
    <property type="match status" value="1"/>
</dbReference>
<dbReference type="RefSeq" id="WP_394301636.1">
    <property type="nucleotide sequence ID" value="NZ_JBHMQT010000032.1"/>
</dbReference>
<feature type="domain" description="Histidine kinase/HSP90-like ATPase" evidence="2">
    <location>
        <begin position="81"/>
        <end position="179"/>
    </location>
</feature>
<dbReference type="EMBL" id="JBHMQT010000032">
    <property type="protein sequence ID" value="MFC0863491.1"/>
    <property type="molecule type" value="Genomic_DNA"/>
</dbReference>